<dbReference type="EMBL" id="GGEC01031953">
    <property type="protein sequence ID" value="MBX12437.1"/>
    <property type="molecule type" value="Transcribed_RNA"/>
</dbReference>
<feature type="chain" id="PRO_5015196552" evidence="1">
    <location>
        <begin position="27"/>
        <end position="99"/>
    </location>
</feature>
<sequence length="99" mass="11207">MNVDNSYFIVFLSAQICIYTLQLLCCSPCDEWQALSASNSVEGPAKHAYNGVSLPKRLWRTLLGHNLEPSTIEKVPSFDESPQQWLLYFVLAIGRRKTS</sequence>
<keyword evidence="1" id="KW-0732">Signal</keyword>
<organism evidence="2">
    <name type="scientific">Rhizophora mucronata</name>
    <name type="common">Asiatic mangrove</name>
    <dbReference type="NCBI Taxonomy" id="61149"/>
    <lineage>
        <taxon>Eukaryota</taxon>
        <taxon>Viridiplantae</taxon>
        <taxon>Streptophyta</taxon>
        <taxon>Embryophyta</taxon>
        <taxon>Tracheophyta</taxon>
        <taxon>Spermatophyta</taxon>
        <taxon>Magnoliopsida</taxon>
        <taxon>eudicotyledons</taxon>
        <taxon>Gunneridae</taxon>
        <taxon>Pentapetalae</taxon>
        <taxon>rosids</taxon>
        <taxon>fabids</taxon>
        <taxon>Malpighiales</taxon>
        <taxon>Rhizophoraceae</taxon>
        <taxon>Rhizophora</taxon>
    </lineage>
</organism>
<evidence type="ECO:0000256" key="1">
    <source>
        <dbReference type="SAM" id="SignalP"/>
    </source>
</evidence>
<feature type="signal peptide" evidence="1">
    <location>
        <begin position="1"/>
        <end position="26"/>
    </location>
</feature>
<reference evidence="2" key="1">
    <citation type="submission" date="2018-02" db="EMBL/GenBank/DDBJ databases">
        <title>Rhizophora mucronata_Transcriptome.</title>
        <authorList>
            <person name="Meera S.P."/>
            <person name="Sreeshan A."/>
            <person name="Augustine A."/>
        </authorList>
    </citation>
    <scope>NUCLEOTIDE SEQUENCE</scope>
    <source>
        <tissue evidence="2">Leaf</tissue>
    </source>
</reference>
<dbReference type="AlphaFoldDB" id="A0A2P2L377"/>
<protein>
    <submittedName>
        <fullName evidence="2">Phytosulfokines 2-like</fullName>
    </submittedName>
</protein>
<accession>A0A2P2L377</accession>
<name>A0A2P2L377_RHIMU</name>
<proteinExistence type="predicted"/>
<evidence type="ECO:0000313" key="2">
    <source>
        <dbReference type="EMBL" id="MBX12437.1"/>
    </source>
</evidence>